<dbReference type="PANTHER" id="PTHR40588:SF1">
    <property type="entry name" value="MRNA INTERFERASE TOXIN YAFQ"/>
    <property type="match status" value="1"/>
</dbReference>
<dbReference type="InterPro" id="IPR035093">
    <property type="entry name" value="RelE/ParE_toxin_dom_sf"/>
</dbReference>
<dbReference type="InterPro" id="IPR004386">
    <property type="entry name" value="Toxin_YafQ-like"/>
</dbReference>
<dbReference type="RefSeq" id="WP_189501452.1">
    <property type="nucleotide sequence ID" value="NZ_BMZQ01000001.1"/>
</dbReference>
<proteinExistence type="predicted"/>
<gene>
    <name evidence="3" type="ORF">GCM10016234_05130</name>
</gene>
<dbReference type="SUPFAM" id="SSF143011">
    <property type="entry name" value="RelE-like"/>
    <property type="match status" value="1"/>
</dbReference>
<evidence type="ECO:0000313" key="4">
    <source>
        <dbReference type="Proteomes" id="UP000630142"/>
    </source>
</evidence>
<dbReference type="InterPro" id="IPR007712">
    <property type="entry name" value="RelE/ParE_toxin"/>
</dbReference>
<accession>A0A8J3DUJ2</accession>
<sequence>MRTIERTSQFKRDYKREAKGRYGASLDADLTLVLTALAYDSLLEPRHRDHALTGSWKDFRDCHIRPDLVLIYQKPDEHTLRLVRLGSHSELGF</sequence>
<keyword evidence="1" id="KW-1277">Toxin-antitoxin system</keyword>
<reference evidence="3" key="2">
    <citation type="submission" date="2020-09" db="EMBL/GenBank/DDBJ databases">
        <authorList>
            <person name="Sun Q."/>
            <person name="Kim S."/>
        </authorList>
    </citation>
    <scope>NUCLEOTIDE SEQUENCE</scope>
    <source>
        <strain evidence="3">KCTC 42249</strain>
    </source>
</reference>
<evidence type="ECO:0008006" key="5">
    <source>
        <dbReference type="Google" id="ProtNLM"/>
    </source>
</evidence>
<evidence type="ECO:0000256" key="2">
    <source>
        <dbReference type="PIRSR" id="PIRSR006156-1"/>
    </source>
</evidence>
<comment type="caution">
    <text evidence="3">The sequence shown here is derived from an EMBL/GenBank/DDBJ whole genome shotgun (WGS) entry which is preliminary data.</text>
</comment>
<dbReference type="Pfam" id="PF15738">
    <property type="entry name" value="YafQ_toxin"/>
    <property type="match status" value="1"/>
</dbReference>
<dbReference type="EMBL" id="BMZQ01000001">
    <property type="protein sequence ID" value="GHD07076.1"/>
    <property type="molecule type" value="Genomic_DNA"/>
</dbReference>
<dbReference type="GO" id="GO:0004521">
    <property type="term" value="F:RNA endonuclease activity"/>
    <property type="evidence" value="ECO:0007669"/>
    <property type="project" value="TreeGrafter"/>
</dbReference>
<dbReference type="GO" id="GO:0006415">
    <property type="term" value="P:translational termination"/>
    <property type="evidence" value="ECO:0007669"/>
    <property type="project" value="TreeGrafter"/>
</dbReference>
<dbReference type="Gene3D" id="3.30.2310.20">
    <property type="entry name" value="RelE-like"/>
    <property type="match status" value="1"/>
</dbReference>
<keyword evidence="4" id="KW-1185">Reference proteome</keyword>
<dbReference type="PIRSF" id="PIRSF006156">
    <property type="entry name" value="YafQ"/>
    <property type="match status" value="1"/>
</dbReference>
<protein>
    <recommendedName>
        <fullName evidence="5">Type II toxin-antitoxin system YafQ family toxin</fullName>
    </recommendedName>
</protein>
<evidence type="ECO:0000256" key="1">
    <source>
        <dbReference type="ARBA" id="ARBA00022649"/>
    </source>
</evidence>
<dbReference type="PANTHER" id="PTHR40588">
    <property type="entry name" value="MRNA INTERFERASE TOXIN YAFQ"/>
    <property type="match status" value="1"/>
</dbReference>
<reference evidence="3" key="1">
    <citation type="journal article" date="2014" name="Int. J. Syst. Evol. Microbiol.">
        <title>Complete genome sequence of Corynebacterium casei LMG S-19264T (=DSM 44701T), isolated from a smear-ripened cheese.</title>
        <authorList>
            <consortium name="US DOE Joint Genome Institute (JGI-PGF)"/>
            <person name="Walter F."/>
            <person name="Albersmeier A."/>
            <person name="Kalinowski J."/>
            <person name="Ruckert C."/>
        </authorList>
    </citation>
    <scope>NUCLEOTIDE SEQUENCE</scope>
    <source>
        <strain evidence="3">KCTC 42249</strain>
    </source>
</reference>
<organism evidence="3 4">
    <name type="scientific">Tianweitania populi</name>
    <dbReference type="NCBI Taxonomy" id="1607949"/>
    <lineage>
        <taxon>Bacteria</taxon>
        <taxon>Pseudomonadati</taxon>
        <taxon>Pseudomonadota</taxon>
        <taxon>Alphaproteobacteria</taxon>
        <taxon>Hyphomicrobiales</taxon>
        <taxon>Phyllobacteriaceae</taxon>
        <taxon>Tianweitania</taxon>
    </lineage>
</organism>
<feature type="active site" description="Proton donor" evidence="2">
    <location>
        <position position="88"/>
    </location>
</feature>
<dbReference type="NCBIfam" id="TIGR02385">
    <property type="entry name" value="RelE_StbE"/>
    <property type="match status" value="1"/>
</dbReference>
<evidence type="ECO:0000313" key="3">
    <source>
        <dbReference type="EMBL" id="GHD07076.1"/>
    </source>
</evidence>
<dbReference type="GO" id="GO:0006402">
    <property type="term" value="P:mRNA catabolic process"/>
    <property type="evidence" value="ECO:0007669"/>
    <property type="project" value="TreeGrafter"/>
</dbReference>
<name>A0A8J3DUJ2_9HYPH</name>
<dbReference type="AlphaFoldDB" id="A0A8J3DUJ2"/>
<dbReference type="Proteomes" id="UP000630142">
    <property type="component" value="Unassembled WGS sequence"/>
</dbReference>